<keyword evidence="3" id="KW-1185">Reference proteome</keyword>
<comment type="caution">
    <text evidence="2">The sequence shown here is derived from an EMBL/GenBank/DDBJ whole genome shotgun (WGS) entry which is preliminary data.</text>
</comment>
<keyword evidence="1" id="KW-0732">Signal</keyword>
<name>A0ABT5VXP6_9BACT</name>
<evidence type="ECO:0000313" key="3">
    <source>
        <dbReference type="Proteomes" id="UP001528920"/>
    </source>
</evidence>
<sequence>MKRLSLYLLLIGFAVCAAQGSFAQEKEKKDEKHEVHVKVKVIEDGKETIIDTIFHERVGHDKIIEVMNLDGMADSIMKKHKIWISEDGDHHGKHKKIIRKIHVTADGDHDIDEDFEIKMLKEFKFSDEDGNVFIHKGDSCIEKDIHIEILKGGKHKMHMIDAHGKKGEKIIILNDSDDVQITEEDGYKIIKIKSSGDDNVWVEKDGEVEVEVTVEVEESDDGKKVKRIKRKKKKE</sequence>
<dbReference type="EMBL" id="JAKJSC010000008">
    <property type="protein sequence ID" value="MDE5420189.1"/>
    <property type="molecule type" value="Genomic_DNA"/>
</dbReference>
<protein>
    <submittedName>
        <fullName evidence="2">Uncharacterized protein</fullName>
    </submittedName>
</protein>
<gene>
    <name evidence="2" type="ORF">L3049_19535</name>
</gene>
<dbReference type="RefSeq" id="WP_275111518.1">
    <property type="nucleotide sequence ID" value="NZ_JAKJSC010000008.1"/>
</dbReference>
<accession>A0ABT5VXP6</accession>
<proteinExistence type="predicted"/>
<evidence type="ECO:0000256" key="1">
    <source>
        <dbReference type="SAM" id="SignalP"/>
    </source>
</evidence>
<feature type="signal peptide" evidence="1">
    <location>
        <begin position="1"/>
        <end position="23"/>
    </location>
</feature>
<organism evidence="2 3">
    <name type="scientific">Paralabilibaculum antarcticum</name>
    <dbReference type="NCBI Taxonomy" id="2912572"/>
    <lineage>
        <taxon>Bacteria</taxon>
        <taxon>Pseudomonadati</taxon>
        <taxon>Bacteroidota</taxon>
        <taxon>Bacteroidia</taxon>
        <taxon>Marinilabiliales</taxon>
        <taxon>Marinifilaceae</taxon>
        <taxon>Paralabilibaculum</taxon>
    </lineage>
</organism>
<reference evidence="2 3" key="1">
    <citation type="submission" date="2022-01" db="EMBL/GenBank/DDBJ databases">
        <title>Labilibaculum sp. nov, a marine bacterium isolated from Antarctica.</title>
        <authorList>
            <person name="Dai W."/>
        </authorList>
    </citation>
    <scope>NUCLEOTIDE SEQUENCE [LARGE SCALE GENOMIC DNA]</scope>
    <source>
        <strain evidence="2 3">DW002</strain>
    </source>
</reference>
<evidence type="ECO:0000313" key="2">
    <source>
        <dbReference type="EMBL" id="MDE5420189.1"/>
    </source>
</evidence>
<feature type="chain" id="PRO_5045682846" evidence="1">
    <location>
        <begin position="24"/>
        <end position="235"/>
    </location>
</feature>
<dbReference type="Proteomes" id="UP001528920">
    <property type="component" value="Unassembled WGS sequence"/>
</dbReference>